<organism evidence="1 2">
    <name type="scientific">Neobacillus pocheonensis</name>
    <dbReference type="NCBI Taxonomy" id="363869"/>
    <lineage>
        <taxon>Bacteria</taxon>
        <taxon>Bacillati</taxon>
        <taxon>Bacillota</taxon>
        <taxon>Bacilli</taxon>
        <taxon>Bacillales</taxon>
        <taxon>Bacillaceae</taxon>
        <taxon>Neobacillus</taxon>
    </lineage>
</organism>
<dbReference type="Proteomes" id="UP001523262">
    <property type="component" value="Unassembled WGS sequence"/>
</dbReference>
<protein>
    <submittedName>
        <fullName evidence="1">Uncharacterized protein</fullName>
    </submittedName>
</protein>
<accession>A0ABT0W6S7</accession>
<evidence type="ECO:0000313" key="2">
    <source>
        <dbReference type="Proteomes" id="UP001523262"/>
    </source>
</evidence>
<comment type="caution">
    <text evidence="1">The sequence shown here is derived from an EMBL/GenBank/DDBJ whole genome shotgun (WGS) entry which is preliminary data.</text>
</comment>
<proteinExistence type="predicted"/>
<keyword evidence="2" id="KW-1185">Reference proteome</keyword>
<reference evidence="1 2" key="1">
    <citation type="submission" date="2022-06" db="EMBL/GenBank/DDBJ databases">
        <authorList>
            <person name="Jeon C.O."/>
        </authorList>
    </citation>
    <scope>NUCLEOTIDE SEQUENCE [LARGE SCALE GENOMIC DNA]</scope>
    <source>
        <strain evidence="1 2">KCTC 13943</strain>
    </source>
</reference>
<dbReference type="EMBL" id="JAMQCR010000001">
    <property type="protein sequence ID" value="MCM2531130.1"/>
    <property type="molecule type" value="Genomic_DNA"/>
</dbReference>
<sequence length="48" mass="5212">MKPNGGRVWKRVPHLIDQWGIAGPPTPEARAAMGGEPDHGWVNVKALL</sequence>
<gene>
    <name evidence="1" type="ORF">NDK43_00095</name>
</gene>
<evidence type="ECO:0000313" key="1">
    <source>
        <dbReference type="EMBL" id="MCM2531130.1"/>
    </source>
</evidence>
<name>A0ABT0W6S7_9BACI</name>